<accession>A0A235FDC6</accession>
<dbReference type="InterPro" id="IPR038735">
    <property type="entry name" value="MSMEG_1276-like_NTP-PPase_dom"/>
</dbReference>
<dbReference type="InterPro" id="IPR025984">
    <property type="entry name" value="DCTPP"/>
</dbReference>
<comment type="caution">
    <text evidence="1">The sequence shown here is derived from an EMBL/GenBank/DDBJ whole genome shotgun (WGS) entry which is preliminary data.</text>
</comment>
<evidence type="ECO:0008006" key="3">
    <source>
        <dbReference type="Google" id="ProtNLM"/>
    </source>
</evidence>
<dbReference type="EMBL" id="NOII01000001">
    <property type="protein sequence ID" value="OYD59239.1"/>
    <property type="molecule type" value="Genomic_DNA"/>
</dbReference>
<dbReference type="Proteomes" id="UP000215059">
    <property type="component" value="Unassembled WGS sequence"/>
</dbReference>
<evidence type="ECO:0000313" key="1">
    <source>
        <dbReference type="EMBL" id="OYD59239.1"/>
    </source>
</evidence>
<organism evidence="1 2">
    <name type="scientific">Fictibacillus aquaticus</name>
    <dbReference type="NCBI Taxonomy" id="2021314"/>
    <lineage>
        <taxon>Bacteria</taxon>
        <taxon>Bacillati</taxon>
        <taxon>Bacillota</taxon>
        <taxon>Bacilli</taxon>
        <taxon>Bacillales</taxon>
        <taxon>Fictibacillaceae</taxon>
        <taxon>Fictibacillus</taxon>
    </lineage>
</organism>
<sequence>MAVFNKLVRDKIPELIEQAGKKGTFRILGKEEFKSELMKKLIDEAKDFQYDNDQENIIDSLAEILETVYTMAESCGIMKEELEEKRNVRIQSRGAFAQRLFLMELCD</sequence>
<dbReference type="OrthoDB" id="9813491at2"/>
<name>A0A235FDC6_9BACL</name>
<gene>
    <name evidence="1" type="ORF">CGZ90_04900</name>
</gene>
<dbReference type="GO" id="GO:0009143">
    <property type="term" value="P:nucleoside triphosphate catabolic process"/>
    <property type="evidence" value="ECO:0007669"/>
    <property type="project" value="InterPro"/>
</dbReference>
<keyword evidence="2" id="KW-1185">Reference proteome</keyword>
<proteinExistence type="predicted"/>
<dbReference type="Pfam" id="PF12643">
    <property type="entry name" value="MazG-like"/>
    <property type="match status" value="1"/>
</dbReference>
<dbReference type="RefSeq" id="WP_094251200.1">
    <property type="nucleotide sequence ID" value="NZ_JBHLXL010000001.1"/>
</dbReference>
<dbReference type="AlphaFoldDB" id="A0A235FDC6"/>
<evidence type="ECO:0000313" key="2">
    <source>
        <dbReference type="Proteomes" id="UP000215059"/>
    </source>
</evidence>
<dbReference type="CDD" id="cd11532">
    <property type="entry name" value="NTP-PPase_COG4997"/>
    <property type="match status" value="1"/>
</dbReference>
<reference evidence="1 2" key="1">
    <citation type="submission" date="2017-07" db="EMBL/GenBank/DDBJ databases">
        <title>Fictibacillus sp. nov. GDSW-R2A3 Genome sequencing and assembly.</title>
        <authorList>
            <person name="Mayilraj S."/>
        </authorList>
    </citation>
    <scope>NUCLEOTIDE SEQUENCE [LARGE SCALE GENOMIC DNA]</scope>
    <source>
        <strain evidence="1 2">GDSW-R2A3</strain>
    </source>
</reference>
<protein>
    <recommendedName>
        <fullName evidence="3">Phosphoribosyl-ATP pyrophosphohydrolase</fullName>
    </recommendedName>
</protein>
<dbReference type="GO" id="GO:0047429">
    <property type="term" value="F:nucleoside triphosphate diphosphatase activity"/>
    <property type="evidence" value="ECO:0007669"/>
    <property type="project" value="InterPro"/>
</dbReference>